<feature type="transmembrane region" description="Helical" evidence="2">
    <location>
        <begin position="321"/>
        <end position="338"/>
    </location>
</feature>
<reference evidence="3" key="2">
    <citation type="journal article" date="2021" name="PeerJ">
        <title>Extensive microbial diversity within the chicken gut microbiome revealed by metagenomics and culture.</title>
        <authorList>
            <person name="Gilroy R."/>
            <person name="Ravi A."/>
            <person name="Getino M."/>
            <person name="Pursley I."/>
            <person name="Horton D.L."/>
            <person name="Alikhan N.F."/>
            <person name="Baker D."/>
            <person name="Gharbi K."/>
            <person name="Hall N."/>
            <person name="Watson M."/>
            <person name="Adriaenssens E.M."/>
            <person name="Foster-Nyarko E."/>
            <person name="Jarju S."/>
            <person name="Secka A."/>
            <person name="Antonio M."/>
            <person name="Oren A."/>
            <person name="Chaudhuri R.R."/>
            <person name="La Ragione R."/>
            <person name="Hildebrand F."/>
            <person name="Pallen M.J."/>
        </authorList>
    </citation>
    <scope>NUCLEOTIDE SEQUENCE</scope>
    <source>
        <strain evidence="3">C6-149</strain>
    </source>
</reference>
<dbReference type="GO" id="GO:0008643">
    <property type="term" value="P:carbohydrate transport"/>
    <property type="evidence" value="ECO:0007669"/>
    <property type="project" value="InterPro"/>
</dbReference>
<dbReference type="EMBL" id="JADIMP010000084">
    <property type="protein sequence ID" value="MBO8441778.1"/>
    <property type="molecule type" value="Genomic_DNA"/>
</dbReference>
<dbReference type="Gene3D" id="1.20.1250.20">
    <property type="entry name" value="MFS general substrate transporter like domains"/>
    <property type="match status" value="2"/>
</dbReference>
<feature type="transmembrane region" description="Helical" evidence="2">
    <location>
        <begin position="93"/>
        <end position="115"/>
    </location>
</feature>
<feature type="transmembrane region" description="Helical" evidence="2">
    <location>
        <begin position="21"/>
        <end position="42"/>
    </location>
</feature>
<evidence type="ECO:0000313" key="4">
    <source>
        <dbReference type="Proteomes" id="UP000823614"/>
    </source>
</evidence>
<accession>A0A9D9E6G0</accession>
<dbReference type="Pfam" id="PF13347">
    <property type="entry name" value="MFS_2"/>
    <property type="match status" value="1"/>
</dbReference>
<feature type="transmembrane region" description="Helical" evidence="2">
    <location>
        <begin position="54"/>
        <end position="72"/>
    </location>
</feature>
<organism evidence="3 4">
    <name type="scientific">Candidatus Gallilactobacillus intestinavium</name>
    <dbReference type="NCBI Taxonomy" id="2840838"/>
    <lineage>
        <taxon>Bacteria</taxon>
        <taxon>Bacillati</taxon>
        <taxon>Bacillota</taxon>
        <taxon>Bacilli</taxon>
        <taxon>Lactobacillales</taxon>
        <taxon>Lactobacillaceae</taxon>
        <taxon>Lactobacillaceae incertae sedis</taxon>
        <taxon>Candidatus Gallilactobacillus</taxon>
    </lineage>
</organism>
<feature type="transmembrane region" description="Helical" evidence="2">
    <location>
        <begin position="256"/>
        <end position="279"/>
    </location>
</feature>
<feature type="transmembrane region" description="Helical" evidence="2">
    <location>
        <begin position="429"/>
        <end position="451"/>
    </location>
</feature>
<keyword evidence="2" id="KW-1133">Transmembrane helix</keyword>
<dbReference type="AlphaFoldDB" id="A0A9D9E6G0"/>
<feature type="transmembrane region" description="Helical" evidence="2">
    <location>
        <begin position="398"/>
        <end position="417"/>
    </location>
</feature>
<dbReference type="PANTHER" id="PTHR11328">
    <property type="entry name" value="MAJOR FACILITATOR SUPERFAMILY DOMAIN-CONTAINING PROTEIN"/>
    <property type="match status" value="1"/>
</dbReference>
<dbReference type="PANTHER" id="PTHR11328:SF24">
    <property type="entry name" value="MAJOR FACILITATOR SUPERFAMILY (MFS) PROFILE DOMAIN-CONTAINING PROTEIN"/>
    <property type="match status" value="1"/>
</dbReference>
<evidence type="ECO:0000256" key="2">
    <source>
        <dbReference type="SAM" id="Phobius"/>
    </source>
</evidence>
<proteinExistence type="predicted"/>
<feature type="transmembrane region" description="Helical" evidence="2">
    <location>
        <begin position="203"/>
        <end position="224"/>
    </location>
</feature>
<dbReference type="GO" id="GO:0015293">
    <property type="term" value="F:symporter activity"/>
    <property type="evidence" value="ECO:0007669"/>
    <property type="project" value="InterPro"/>
</dbReference>
<dbReference type="InterPro" id="IPR036259">
    <property type="entry name" value="MFS_trans_sf"/>
</dbReference>
<sequence>MLHKLTWKQIKERTAFALGNLGHSAFYGVLSTYFIVYVTSSMFHGIPKYTATKLIALITFLTVAIRLLEVVIDPILGNVVDNTNTKWGKFKPWLMIGTIVSSLLMIVLFTGIFGLAQINSWLFAILFVIIFITLDIFYSFADISYWGMVPAISDDSKERGVFSSVASFTGSIGWNGLTMIVVPVTTFFTFIATGHHRQGAQGWLALAIIGSLAAFICALCVFFGNKEKHNTIRESAAEKKTTIKDVFSNIIHNDQILWISLAYLLYSVAYVATNGELFYYFKFVLGQPGKFWIAGAVATIVGFCTSPLFPILNKFIPRKMLFFLGQISMIISYLIFIFARSNIILVTIGLIFFSFNFAQLVTVLSLTDSIEYGQLKTGTRNEAVTLAIRPMLDKISGACSNGIVGTIAVLCGMTGSATAADMTSKSIHMFQTCSFLIPMVLVILSIVIFAFEVKITEKKHAKIVEELEKHIEELD</sequence>
<feature type="transmembrane region" description="Helical" evidence="2">
    <location>
        <begin position="161"/>
        <end position="191"/>
    </location>
</feature>
<evidence type="ECO:0000256" key="1">
    <source>
        <dbReference type="ARBA" id="ARBA00022597"/>
    </source>
</evidence>
<reference evidence="3" key="1">
    <citation type="submission" date="2020-10" db="EMBL/GenBank/DDBJ databases">
        <authorList>
            <person name="Gilroy R."/>
        </authorList>
    </citation>
    <scope>NUCLEOTIDE SEQUENCE</scope>
    <source>
        <strain evidence="3">C6-149</strain>
    </source>
</reference>
<evidence type="ECO:0000313" key="3">
    <source>
        <dbReference type="EMBL" id="MBO8441778.1"/>
    </source>
</evidence>
<dbReference type="NCBIfam" id="TIGR00792">
    <property type="entry name" value="gph"/>
    <property type="match status" value="1"/>
</dbReference>
<dbReference type="SUPFAM" id="SSF103473">
    <property type="entry name" value="MFS general substrate transporter"/>
    <property type="match status" value="1"/>
</dbReference>
<name>A0A9D9E6G0_9LACO</name>
<keyword evidence="2" id="KW-0812">Transmembrane</keyword>
<gene>
    <name evidence="3" type="ORF">IAA89_05050</name>
</gene>
<keyword evidence="2" id="KW-0472">Membrane</keyword>
<keyword evidence="1" id="KW-0813">Transport</keyword>
<dbReference type="InterPro" id="IPR001927">
    <property type="entry name" value="Na/Gal_symport"/>
</dbReference>
<feature type="transmembrane region" description="Helical" evidence="2">
    <location>
        <begin position="344"/>
        <end position="366"/>
    </location>
</feature>
<dbReference type="Proteomes" id="UP000823614">
    <property type="component" value="Unassembled WGS sequence"/>
</dbReference>
<feature type="transmembrane region" description="Helical" evidence="2">
    <location>
        <begin position="121"/>
        <end position="140"/>
    </location>
</feature>
<dbReference type="GO" id="GO:0006814">
    <property type="term" value="P:sodium ion transport"/>
    <property type="evidence" value="ECO:0007669"/>
    <property type="project" value="InterPro"/>
</dbReference>
<dbReference type="CDD" id="cd17332">
    <property type="entry name" value="MFS_MelB_like"/>
    <property type="match status" value="1"/>
</dbReference>
<protein>
    <submittedName>
        <fullName evidence="3">MFS transporter</fullName>
    </submittedName>
</protein>
<dbReference type="InterPro" id="IPR039672">
    <property type="entry name" value="MFS_2"/>
</dbReference>
<feature type="transmembrane region" description="Helical" evidence="2">
    <location>
        <begin position="291"/>
        <end position="309"/>
    </location>
</feature>
<comment type="caution">
    <text evidence="3">The sequence shown here is derived from an EMBL/GenBank/DDBJ whole genome shotgun (WGS) entry which is preliminary data.</text>
</comment>
<dbReference type="GO" id="GO:0005886">
    <property type="term" value="C:plasma membrane"/>
    <property type="evidence" value="ECO:0007669"/>
    <property type="project" value="TreeGrafter"/>
</dbReference>
<keyword evidence="1" id="KW-0762">Sugar transport</keyword>